<dbReference type="EMBL" id="CALNXK010000271">
    <property type="protein sequence ID" value="CAH3180205.1"/>
    <property type="molecule type" value="Genomic_DNA"/>
</dbReference>
<organism evidence="1 2">
    <name type="scientific">Porites lobata</name>
    <dbReference type="NCBI Taxonomy" id="104759"/>
    <lineage>
        <taxon>Eukaryota</taxon>
        <taxon>Metazoa</taxon>
        <taxon>Cnidaria</taxon>
        <taxon>Anthozoa</taxon>
        <taxon>Hexacorallia</taxon>
        <taxon>Scleractinia</taxon>
        <taxon>Fungiina</taxon>
        <taxon>Poritidae</taxon>
        <taxon>Porites</taxon>
    </lineage>
</organism>
<reference evidence="1 2" key="1">
    <citation type="submission" date="2022-05" db="EMBL/GenBank/DDBJ databases">
        <authorList>
            <consortium name="Genoscope - CEA"/>
            <person name="William W."/>
        </authorList>
    </citation>
    <scope>NUCLEOTIDE SEQUENCE [LARGE SCALE GENOMIC DNA]</scope>
</reference>
<dbReference type="Proteomes" id="UP001159405">
    <property type="component" value="Unassembled WGS sequence"/>
</dbReference>
<evidence type="ECO:0000313" key="2">
    <source>
        <dbReference type="Proteomes" id="UP001159405"/>
    </source>
</evidence>
<comment type="caution">
    <text evidence="1">The sequence shown here is derived from an EMBL/GenBank/DDBJ whole genome shotgun (WGS) entry which is preliminary data.</text>
</comment>
<sequence length="79" mass="8961">MTDMDTGMEEKYLLDVPAAYDDMPEYTADFDDDLGDAEAIQALSNVEKNHDVKPHVKVEANEKPNDRRCAMPQKYAILL</sequence>
<protein>
    <submittedName>
        <fullName evidence="1">Uncharacterized protein</fullName>
    </submittedName>
</protein>
<keyword evidence="2" id="KW-1185">Reference proteome</keyword>
<proteinExistence type="predicted"/>
<name>A0ABN8RPZ5_9CNID</name>
<gene>
    <name evidence="1" type="ORF">PLOB_00023153</name>
</gene>
<evidence type="ECO:0000313" key="1">
    <source>
        <dbReference type="EMBL" id="CAH3180205.1"/>
    </source>
</evidence>
<accession>A0ABN8RPZ5</accession>